<protein>
    <recommendedName>
        <fullName evidence="3">TIGR02453 family protein</fullName>
    </recommendedName>
</protein>
<gene>
    <name evidence="1" type="ORF">ROA7023_02013</name>
</gene>
<accession>A0A1Y5STA2</accession>
<evidence type="ECO:0008006" key="3">
    <source>
        <dbReference type="Google" id="ProtNLM"/>
    </source>
</evidence>
<dbReference type="AlphaFoldDB" id="A0A1Y5STA2"/>
<reference evidence="1 2" key="1">
    <citation type="submission" date="2017-03" db="EMBL/GenBank/DDBJ databases">
        <authorList>
            <person name="Afonso C.L."/>
            <person name="Miller P.J."/>
            <person name="Scott M.A."/>
            <person name="Spackman E."/>
            <person name="Goraichik I."/>
            <person name="Dimitrov K.M."/>
            <person name="Suarez D.L."/>
            <person name="Swayne D.E."/>
        </authorList>
    </citation>
    <scope>NUCLEOTIDE SEQUENCE [LARGE SCALE GENOMIC DNA]</scope>
    <source>
        <strain evidence="1 2">CECT 7023</strain>
    </source>
</reference>
<dbReference type="Pfam" id="PF09365">
    <property type="entry name" value="DUF2461"/>
    <property type="match status" value="1"/>
</dbReference>
<dbReference type="PANTHER" id="PTHR36452:SF1">
    <property type="entry name" value="DUF2461 DOMAIN-CONTAINING PROTEIN"/>
    <property type="match status" value="1"/>
</dbReference>
<dbReference type="PIRSF" id="PIRSF028451">
    <property type="entry name" value="UCP028451"/>
    <property type="match status" value="1"/>
</dbReference>
<dbReference type="InterPro" id="IPR012808">
    <property type="entry name" value="CHP02453"/>
</dbReference>
<keyword evidence="2" id="KW-1185">Reference proteome</keyword>
<dbReference type="OrthoDB" id="9794241at2"/>
<dbReference type="NCBIfam" id="TIGR02453">
    <property type="entry name" value="TIGR02453 family protein"/>
    <property type="match status" value="1"/>
</dbReference>
<dbReference type="Proteomes" id="UP000193900">
    <property type="component" value="Unassembled WGS sequence"/>
</dbReference>
<evidence type="ECO:0000313" key="2">
    <source>
        <dbReference type="Proteomes" id="UP000193900"/>
    </source>
</evidence>
<evidence type="ECO:0000313" key="1">
    <source>
        <dbReference type="EMBL" id="SLN47598.1"/>
    </source>
</evidence>
<proteinExistence type="predicted"/>
<dbReference type="InterPro" id="IPR015996">
    <property type="entry name" value="UCP028451"/>
</dbReference>
<dbReference type="PANTHER" id="PTHR36452">
    <property type="entry name" value="CHROMOSOME 12, WHOLE GENOME SHOTGUN SEQUENCE"/>
    <property type="match status" value="1"/>
</dbReference>
<dbReference type="EMBL" id="FWFZ01000008">
    <property type="protein sequence ID" value="SLN47598.1"/>
    <property type="molecule type" value="Genomic_DNA"/>
</dbReference>
<organism evidence="1 2">
    <name type="scientific">Roseisalinus antarcticus</name>
    <dbReference type="NCBI Taxonomy" id="254357"/>
    <lineage>
        <taxon>Bacteria</taxon>
        <taxon>Pseudomonadati</taxon>
        <taxon>Pseudomonadota</taxon>
        <taxon>Alphaproteobacteria</taxon>
        <taxon>Rhodobacterales</taxon>
        <taxon>Roseobacteraceae</taxon>
        <taxon>Roseisalinus</taxon>
    </lineage>
</organism>
<sequence>MADQLVTDARRFLSELADNNSRAWFLEHKATFEDKLKAPALGLLERLSAPLGKFMGAPVSTKLFRPNRDVRFSKDKTPYTLHLHMMWSVRAAAGGPGPAFFLGIGLEYLTAGGGIMAFDGQTLPLYRAAVDDAPGEWLDLVAAAQRSGFSLREPELKRVPAPYDRDHPAADLLRQKGFAVWRELAGASLQAEAVAAFTGLLPLQRRLIALH</sequence>
<dbReference type="RefSeq" id="WP_085878859.1">
    <property type="nucleotide sequence ID" value="NZ_FWFZ01000008.1"/>
</dbReference>
<name>A0A1Y5STA2_9RHOB</name>